<reference evidence="2 3" key="1">
    <citation type="journal article" date="2009" name="Appl. Environ. Microbiol.">
        <title>Genomic analysis of 'Elusimicrobium minutum,' the first cultivated representative of the phylum 'Elusimicrobia' (formerly termite group 1).</title>
        <authorList>
            <person name="Herlemann D.P.R."/>
            <person name="Geissinger O."/>
            <person name="Ikeda-Ohtsubo W."/>
            <person name="Kunin V."/>
            <person name="Sun H."/>
            <person name="Lapidus A."/>
            <person name="Hugenholtz P."/>
            <person name="Brune A."/>
        </authorList>
    </citation>
    <scope>NUCLEOTIDE SEQUENCE [LARGE SCALE GENOMIC DNA]</scope>
    <source>
        <strain evidence="2 3">Pei191</strain>
    </source>
</reference>
<dbReference type="STRING" id="445932.Emin_0454"/>
<dbReference type="InterPro" id="IPR022742">
    <property type="entry name" value="Hydrolase_4"/>
</dbReference>
<dbReference type="KEGG" id="emi:Emin_0454"/>
<feature type="domain" description="Serine aminopeptidase S33" evidence="1">
    <location>
        <begin position="116"/>
        <end position="241"/>
    </location>
</feature>
<name>B2KBI9_ELUMP</name>
<accession>B2KBI9</accession>
<dbReference type="PANTHER" id="PTHR11614">
    <property type="entry name" value="PHOSPHOLIPASE-RELATED"/>
    <property type="match status" value="1"/>
</dbReference>
<dbReference type="Gene3D" id="3.40.50.1820">
    <property type="entry name" value="alpha/beta hydrolase"/>
    <property type="match status" value="1"/>
</dbReference>
<dbReference type="Pfam" id="PF12146">
    <property type="entry name" value="Hydrolase_4"/>
    <property type="match status" value="1"/>
</dbReference>
<protein>
    <submittedName>
        <fullName evidence="2">Lysophospholipase</fullName>
    </submittedName>
</protein>
<dbReference type="RefSeq" id="WP_012414626.1">
    <property type="nucleotide sequence ID" value="NC_010644.1"/>
</dbReference>
<dbReference type="Proteomes" id="UP000001029">
    <property type="component" value="Chromosome"/>
</dbReference>
<dbReference type="InterPro" id="IPR029058">
    <property type="entry name" value="AB_hydrolase_fold"/>
</dbReference>
<evidence type="ECO:0000313" key="2">
    <source>
        <dbReference type="EMBL" id="ACC98011.1"/>
    </source>
</evidence>
<dbReference type="AlphaFoldDB" id="B2KBI9"/>
<dbReference type="OrthoDB" id="8476759at2"/>
<evidence type="ECO:0000259" key="1">
    <source>
        <dbReference type="Pfam" id="PF12146"/>
    </source>
</evidence>
<dbReference type="EMBL" id="CP001055">
    <property type="protein sequence ID" value="ACC98011.1"/>
    <property type="molecule type" value="Genomic_DNA"/>
</dbReference>
<dbReference type="SUPFAM" id="SSF53474">
    <property type="entry name" value="alpha/beta-Hydrolases"/>
    <property type="match status" value="1"/>
</dbReference>
<dbReference type="HOGENOM" id="CLU_043381_0_0_0"/>
<evidence type="ECO:0000313" key="3">
    <source>
        <dbReference type="Proteomes" id="UP000001029"/>
    </source>
</evidence>
<proteinExistence type="predicted"/>
<gene>
    <name evidence="2" type="ordered locus">Emin_0454</name>
</gene>
<sequence>MNKKIFKLVKYTVIIFIVLFFLLLAGVALRLHYVPDLQPWHTFAPNELTVKELEKATWQDYTARENKIFEEVHKNVILKTPESEQNQINRYFKGSKIYPGNFKQDWNRSYLLIPENPKGAVVLIHGLTDTPYSLRHIAEIYYKKGFVAVGLRVPGHGTVPGALTKSVWQDWAAATKFAVKEAKKLTPEGAPLHIAGFSQGGALAVKYALDALEDDSLIRPDRLVLISPMIGITRLSKLAEILAIPSMLPGFEKAAWISIIPEFNPFKYNSFPVNAVKQARLLIADVKRQAIRLGQKDMLKELPPIITFQSIADYTVSTPAIINDLYSNLPENESELVLFDINRDTAFLPLVRPVFVNMMSIMLPGFPQKYKITVIGNSGPNDSGAVERSVEPGGVDFKTRALGLVYPKELFSLSHISLPFPETDPLYGSIPDPEIKDAFGINLGLISNAQGERGVLGINTNLFFRVSSNPLFSYITARIEDIIDTFPQETEKTSAGASASKSKITQKQYGDIMKAADYKDEPF</sequence>
<dbReference type="InterPro" id="IPR051044">
    <property type="entry name" value="MAG_DAG_Lipase"/>
</dbReference>
<keyword evidence="3" id="KW-1185">Reference proteome</keyword>
<organism evidence="2 3">
    <name type="scientific">Elusimicrobium minutum (strain Pei191)</name>
    <dbReference type="NCBI Taxonomy" id="445932"/>
    <lineage>
        <taxon>Bacteria</taxon>
        <taxon>Pseudomonadati</taxon>
        <taxon>Elusimicrobiota</taxon>
        <taxon>Elusimicrobia</taxon>
        <taxon>Elusimicrobiales</taxon>
        <taxon>Elusimicrobiaceae</taxon>
        <taxon>Elusimicrobium</taxon>
    </lineage>
</organism>